<evidence type="ECO:0000313" key="2">
    <source>
        <dbReference type="Proteomes" id="UP000277179"/>
    </source>
</evidence>
<accession>A0A3M4Q5U0</accession>
<gene>
    <name evidence="1" type="ORF">ALP97_200286</name>
</gene>
<dbReference type="AlphaFoldDB" id="A0A3M4Q5U0"/>
<dbReference type="Proteomes" id="UP000277179">
    <property type="component" value="Unassembled WGS sequence"/>
</dbReference>
<sequence>MAAAYVQQGWELEVHGQFQLRFKQALLAFAVQLLEEVIQADLTDGAQLPMAVQAGQPITQLDQVGGAMLIQIHRVQAEGGE</sequence>
<proteinExistence type="predicted"/>
<protein>
    <submittedName>
        <fullName evidence="1">Uncharacterized protein</fullName>
    </submittedName>
</protein>
<organism evidence="1 2">
    <name type="scientific">Pseudomonas salomonii</name>
    <dbReference type="NCBI Taxonomy" id="191391"/>
    <lineage>
        <taxon>Bacteria</taxon>
        <taxon>Pseudomonadati</taxon>
        <taxon>Pseudomonadota</taxon>
        <taxon>Gammaproteobacteria</taxon>
        <taxon>Pseudomonadales</taxon>
        <taxon>Pseudomonadaceae</taxon>
        <taxon>Pseudomonas</taxon>
    </lineage>
</organism>
<evidence type="ECO:0000313" key="1">
    <source>
        <dbReference type="EMBL" id="RMQ85813.1"/>
    </source>
</evidence>
<reference evidence="1 2" key="1">
    <citation type="submission" date="2018-08" db="EMBL/GenBank/DDBJ databases">
        <title>Recombination of ecologically and evolutionarily significant loci maintains genetic cohesion in the Pseudomonas syringae species complex.</title>
        <authorList>
            <person name="Dillon M."/>
            <person name="Thakur S."/>
            <person name="Almeida R.N.D."/>
            <person name="Weir B.S."/>
            <person name="Guttman D.S."/>
        </authorList>
    </citation>
    <scope>NUCLEOTIDE SEQUENCE [LARGE SCALE GENOMIC DNA]</scope>
    <source>
        <strain evidence="1 2">ICMP 11288</strain>
    </source>
</reference>
<comment type="caution">
    <text evidence="1">The sequence shown here is derived from an EMBL/GenBank/DDBJ whole genome shotgun (WGS) entry which is preliminary data.</text>
</comment>
<name>A0A3M4Q5U0_9PSED</name>
<dbReference type="EMBL" id="RBRL01000302">
    <property type="protein sequence ID" value="RMQ85813.1"/>
    <property type="molecule type" value="Genomic_DNA"/>
</dbReference>